<protein>
    <recommendedName>
        <fullName evidence="15">Integrase catalytic domain-containing protein</fullName>
    </recommendedName>
</protein>
<sequence>MLTSVVDTEAKRLGYYRNVIHSDRGTEFVNINLGEYCQKNIIRQRYSNAYTPQQNGLAEQFNRNILESLRTILYDSGLRRTLWNEVLSGCMLTLNQILTHRSNKSPYELFKGQAIPIDFFHPIGNPVVVYSHQKKTKLDPRGVLGRLIAFDAEMKSYRILLDDRQILDTKNIDFLDFNCSLTPQTEHDELFLEEKVEKSDTREIADPFNEEMHIKEEESEEKPLEEETTCDFATADEDSEEDETDVAGATVGGQCLSNQIDDGLDVNLNCATFACLCCTKCVQSPFWKWAPIKIGLCSLKNLCFCFLSPIVPGPHTGSLNCPNTRFQQNSIKLLWIAVSNTLQLKSLPSFLSTLVPLLSICRS</sequence>
<keyword evidence="11" id="KW-0808">Transferase</keyword>
<dbReference type="InterPro" id="IPR012337">
    <property type="entry name" value="RNaseH-like_sf"/>
</dbReference>
<evidence type="ECO:0000256" key="4">
    <source>
        <dbReference type="ARBA" id="ARBA00022723"/>
    </source>
</evidence>
<dbReference type="Gene3D" id="3.30.420.10">
    <property type="entry name" value="Ribonuclease H-like superfamily/Ribonuclease H"/>
    <property type="match status" value="1"/>
</dbReference>
<reference evidence="16 17" key="1">
    <citation type="submission" date="2015-08" db="EMBL/GenBank/DDBJ databases">
        <title>Next Generation Sequencing and Analysis of the Genome of Puccinia sorghi L Schw, the Causal Agent of Maize Common Rust.</title>
        <authorList>
            <person name="Rochi L."/>
            <person name="Burguener G."/>
            <person name="Darino M."/>
            <person name="Turjanski A."/>
            <person name="Kreff E."/>
            <person name="Dieguez M.J."/>
            <person name="Sacco F."/>
        </authorList>
    </citation>
    <scope>NUCLEOTIDE SEQUENCE [LARGE SCALE GENOMIC DNA]</scope>
    <source>
        <strain evidence="16 17">RO10H11247</strain>
    </source>
</reference>
<keyword evidence="17" id="KW-1185">Reference proteome</keyword>
<evidence type="ECO:0000256" key="8">
    <source>
        <dbReference type="ARBA" id="ARBA00022884"/>
    </source>
</evidence>
<keyword evidence="11" id="KW-0239">DNA-directed DNA polymerase</keyword>
<evidence type="ECO:0000256" key="14">
    <source>
        <dbReference type="ARBA" id="ARBA00049244"/>
    </source>
</evidence>
<keyword evidence="9" id="KW-0229">DNA integration</keyword>
<keyword evidence="1" id="KW-0815">Transposition</keyword>
<keyword evidence="7" id="KW-0460">Magnesium</keyword>
<dbReference type="VEuPathDB" id="FungiDB:VP01_1761g6"/>
<dbReference type="GO" id="GO:0015074">
    <property type="term" value="P:DNA integration"/>
    <property type="evidence" value="ECO:0007669"/>
    <property type="project" value="UniProtKB-KW"/>
</dbReference>
<dbReference type="GO" id="GO:0006310">
    <property type="term" value="P:DNA recombination"/>
    <property type="evidence" value="ECO:0007669"/>
    <property type="project" value="UniProtKB-KW"/>
</dbReference>
<evidence type="ECO:0000256" key="1">
    <source>
        <dbReference type="ARBA" id="ARBA00022578"/>
    </source>
</evidence>
<dbReference type="GO" id="GO:0003964">
    <property type="term" value="F:RNA-directed DNA polymerase activity"/>
    <property type="evidence" value="ECO:0007669"/>
    <property type="project" value="UniProtKB-KW"/>
</dbReference>
<keyword evidence="12" id="KW-0233">DNA recombination</keyword>
<keyword evidence="4" id="KW-0479">Metal-binding</keyword>
<dbReference type="GO" id="GO:0046872">
    <property type="term" value="F:metal ion binding"/>
    <property type="evidence" value="ECO:0007669"/>
    <property type="project" value="UniProtKB-KW"/>
</dbReference>
<dbReference type="STRING" id="27349.A0A0L6VGR9"/>
<dbReference type="PANTHER" id="PTHR42648">
    <property type="entry name" value="TRANSPOSASE, PUTATIVE-RELATED"/>
    <property type="match status" value="1"/>
</dbReference>
<evidence type="ECO:0000259" key="15">
    <source>
        <dbReference type="PROSITE" id="PS50994"/>
    </source>
</evidence>
<dbReference type="GO" id="GO:0005634">
    <property type="term" value="C:nucleus"/>
    <property type="evidence" value="ECO:0007669"/>
    <property type="project" value="UniProtKB-ARBA"/>
</dbReference>
<accession>A0A0L6VGR9</accession>
<dbReference type="SUPFAM" id="SSF53098">
    <property type="entry name" value="Ribonuclease H-like"/>
    <property type="match status" value="1"/>
</dbReference>
<dbReference type="GO" id="GO:0004519">
    <property type="term" value="F:endonuclease activity"/>
    <property type="evidence" value="ECO:0007669"/>
    <property type="project" value="UniProtKB-KW"/>
</dbReference>
<organism evidence="16 17">
    <name type="scientific">Puccinia sorghi</name>
    <dbReference type="NCBI Taxonomy" id="27349"/>
    <lineage>
        <taxon>Eukaryota</taxon>
        <taxon>Fungi</taxon>
        <taxon>Dikarya</taxon>
        <taxon>Basidiomycota</taxon>
        <taxon>Pucciniomycotina</taxon>
        <taxon>Pucciniomycetes</taxon>
        <taxon>Pucciniales</taxon>
        <taxon>Pucciniaceae</taxon>
        <taxon>Puccinia</taxon>
    </lineage>
</organism>
<dbReference type="OrthoDB" id="6776856at2759"/>
<dbReference type="GO" id="GO:0032196">
    <property type="term" value="P:transposition"/>
    <property type="evidence" value="ECO:0007669"/>
    <property type="project" value="UniProtKB-KW"/>
</dbReference>
<dbReference type="PANTHER" id="PTHR42648:SF11">
    <property type="entry name" value="TRANSPOSON TY4-P GAG-POL POLYPROTEIN"/>
    <property type="match status" value="1"/>
</dbReference>
<evidence type="ECO:0000256" key="7">
    <source>
        <dbReference type="ARBA" id="ARBA00022842"/>
    </source>
</evidence>
<dbReference type="InterPro" id="IPR039537">
    <property type="entry name" value="Retrotran_Ty1/copia-like"/>
</dbReference>
<dbReference type="PROSITE" id="PS50994">
    <property type="entry name" value="INTEGRASE"/>
    <property type="match status" value="1"/>
</dbReference>
<dbReference type="InterPro" id="IPR036397">
    <property type="entry name" value="RNaseH_sf"/>
</dbReference>
<dbReference type="GO" id="GO:0003887">
    <property type="term" value="F:DNA-directed DNA polymerase activity"/>
    <property type="evidence" value="ECO:0007669"/>
    <property type="project" value="UniProtKB-KW"/>
</dbReference>
<gene>
    <name evidence="16" type="ORF">VP01_1761g6</name>
</gene>
<keyword evidence="10" id="KW-0695">RNA-directed DNA polymerase</keyword>
<keyword evidence="6" id="KW-0378">Hydrolase</keyword>
<evidence type="ECO:0000256" key="5">
    <source>
        <dbReference type="ARBA" id="ARBA00022759"/>
    </source>
</evidence>
<comment type="caution">
    <text evidence="16">The sequence shown here is derived from an EMBL/GenBank/DDBJ whole genome shotgun (WGS) entry which is preliminary data.</text>
</comment>
<evidence type="ECO:0000256" key="12">
    <source>
        <dbReference type="ARBA" id="ARBA00023172"/>
    </source>
</evidence>
<comment type="catalytic activity">
    <reaction evidence="13">
        <text>DNA(n) + a 2'-deoxyribonucleoside 5'-triphosphate = DNA(n+1) + diphosphate</text>
        <dbReference type="Rhea" id="RHEA:22508"/>
        <dbReference type="Rhea" id="RHEA-COMP:17339"/>
        <dbReference type="Rhea" id="RHEA-COMP:17340"/>
        <dbReference type="ChEBI" id="CHEBI:33019"/>
        <dbReference type="ChEBI" id="CHEBI:61560"/>
        <dbReference type="ChEBI" id="CHEBI:173112"/>
        <dbReference type="EC" id="2.7.7.49"/>
    </reaction>
</comment>
<dbReference type="EMBL" id="LAVV01006572">
    <property type="protein sequence ID" value="KNZ59310.1"/>
    <property type="molecule type" value="Genomic_DNA"/>
</dbReference>
<proteinExistence type="predicted"/>
<evidence type="ECO:0000313" key="17">
    <source>
        <dbReference type="Proteomes" id="UP000037035"/>
    </source>
</evidence>
<keyword evidence="3" id="KW-0540">Nuclease</keyword>
<evidence type="ECO:0000256" key="6">
    <source>
        <dbReference type="ARBA" id="ARBA00022801"/>
    </source>
</evidence>
<keyword evidence="2" id="KW-0548">Nucleotidyltransferase</keyword>
<dbReference type="Proteomes" id="UP000037035">
    <property type="component" value="Unassembled WGS sequence"/>
</dbReference>
<dbReference type="GO" id="GO:0016787">
    <property type="term" value="F:hydrolase activity"/>
    <property type="evidence" value="ECO:0007669"/>
    <property type="project" value="UniProtKB-KW"/>
</dbReference>
<evidence type="ECO:0000256" key="10">
    <source>
        <dbReference type="ARBA" id="ARBA00022918"/>
    </source>
</evidence>
<evidence type="ECO:0000256" key="11">
    <source>
        <dbReference type="ARBA" id="ARBA00022932"/>
    </source>
</evidence>
<evidence type="ECO:0000256" key="9">
    <source>
        <dbReference type="ARBA" id="ARBA00022908"/>
    </source>
</evidence>
<evidence type="ECO:0000256" key="13">
    <source>
        <dbReference type="ARBA" id="ARBA00048173"/>
    </source>
</evidence>
<comment type="catalytic activity">
    <reaction evidence="14">
        <text>DNA(n) + a 2'-deoxyribonucleoside 5'-triphosphate = DNA(n+1) + diphosphate</text>
        <dbReference type="Rhea" id="RHEA:22508"/>
        <dbReference type="Rhea" id="RHEA-COMP:17339"/>
        <dbReference type="Rhea" id="RHEA-COMP:17340"/>
        <dbReference type="ChEBI" id="CHEBI:33019"/>
        <dbReference type="ChEBI" id="CHEBI:61560"/>
        <dbReference type="ChEBI" id="CHEBI:173112"/>
        <dbReference type="EC" id="2.7.7.7"/>
    </reaction>
</comment>
<dbReference type="InterPro" id="IPR001584">
    <property type="entry name" value="Integrase_cat-core"/>
</dbReference>
<feature type="domain" description="Integrase catalytic" evidence="15">
    <location>
        <begin position="1"/>
        <end position="114"/>
    </location>
</feature>
<evidence type="ECO:0000256" key="3">
    <source>
        <dbReference type="ARBA" id="ARBA00022722"/>
    </source>
</evidence>
<dbReference type="GO" id="GO:0003723">
    <property type="term" value="F:RNA binding"/>
    <property type="evidence" value="ECO:0007669"/>
    <property type="project" value="UniProtKB-KW"/>
</dbReference>
<evidence type="ECO:0000313" key="16">
    <source>
        <dbReference type="EMBL" id="KNZ59310.1"/>
    </source>
</evidence>
<evidence type="ECO:0000256" key="2">
    <source>
        <dbReference type="ARBA" id="ARBA00022695"/>
    </source>
</evidence>
<keyword evidence="5" id="KW-0255">Endonuclease</keyword>
<name>A0A0L6VGR9_9BASI</name>
<dbReference type="AlphaFoldDB" id="A0A0L6VGR9"/>
<keyword evidence="8" id="KW-0694">RNA-binding</keyword>